<sequence length="244" mass="27619">MFMKYSMLASGSKGNCCLVESQGVRIMIDCGTTKRYLKQSFESLALTFDDVDCVLITHDHGDHTSQLKHFAHHQIYCPSEIMFNHTKVEPYTPFHVGPFIITAVKTSHDADDSVGYIVDDGSRKLVYITDTGYIREQDFELIKDADYYILESNHDPELLMQTNRPYAIKRRILSDTGHLSNEEAGVLLSKVVSEKTKEILLAHLSSEANDEYLALSTVRELVDNEGIEFNVAKQFEIVIGGYQI</sequence>
<organism evidence="2 3">
    <name type="scientific">Erysipelothrix rhusiopathiae ATCC 19414</name>
    <dbReference type="NCBI Taxonomy" id="525280"/>
    <lineage>
        <taxon>Bacteria</taxon>
        <taxon>Bacillati</taxon>
        <taxon>Bacillota</taxon>
        <taxon>Erysipelotrichia</taxon>
        <taxon>Erysipelotrichales</taxon>
        <taxon>Erysipelotrichaceae</taxon>
        <taxon>Erysipelothrix</taxon>
    </lineage>
</organism>
<keyword evidence="3" id="KW-1185">Reference proteome</keyword>
<proteinExistence type="predicted"/>
<dbReference type="EMBL" id="ACLK02000002">
    <property type="protein sequence ID" value="EFY08685.1"/>
    <property type="molecule type" value="Genomic_DNA"/>
</dbReference>
<accession>E7FWY6</accession>
<dbReference type="SUPFAM" id="SSF56281">
    <property type="entry name" value="Metallo-hydrolase/oxidoreductase"/>
    <property type="match status" value="1"/>
</dbReference>
<dbReference type="InterPro" id="IPR052533">
    <property type="entry name" value="WalJ/YycJ-like"/>
</dbReference>
<dbReference type="Gene3D" id="3.60.15.10">
    <property type="entry name" value="Ribonuclease Z/Hydroxyacylglutathione hydrolase-like"/>
    <property type="match status" value="1"/>
</dbReference>
<dbReference type="AlphaFoldDB" id="E7FWY6"/>
<name>E7FWY6_ERYRH</name>
<comment type="caution">
    <text evidence="2">The sequence shown here is derived from an EMBL/GenBank/DDBJ whole genome shotgun (WGS) entry which is preliminary data.</text>
</comment>
<evidence type="ECO:0000313" key="2">
    <source>
        <dbReference type="EMBL" id="EFY08685.1"/>
    </source>
</evidence>
<dbReference type="Proteomes" id="UP000003028">
    <property type="component" value="Unassembled WGS sequence"/>
</dbReference>
<dbReference type="SMART" id="SM00849">
    <property type="entry name" value="Lactamase_B"/>
    <property type="match status" value="1"/>
</dbReference>
<dbReference type="PANTHER" id="PTHR47619:SF1">
    <property type="entry name" value="EXODEOXYRIBONUCLEASE WALJ"/>
    <property type="match status" value="1"/>
</dbReference>
<dbReference type="PANTHER" id="PTHR47619">
    <property type="entry name" value="METALLO-HYDROLASE YYCJ-RELATED"/>
    <property type="match status" value="1"/>
</dbReference>
<dbReference type="InterPro" id="IPR036866">
    <property type="entry name" value="RibonucZ/Hydroxyglut_hydro"/>
</dbReference>
<dbReference type="STRING" id="1648.A2I91_00985"/>
<feature type="domain" description="Metallo-beta-lactamase" evidence="1">
    <location>
        <begin position="13"/>
        <end position="178"/>
    </location>
</feature>
<dbReference type="InterPro" id="IPR001279">
    <property type="entry name" value="Metallo-B-lactamas"/>
</dbReference>
<protein>
    <submittedName>
        <fullName evidence="2">Metallo-beta-lactamase domain protein</fullName>
    </submittedName>
</protein>
<dbReference type="Pfam" id="PF12706">
    <property type="entry name" value="Lactamase_B_2"/>
    <property type="match status" value="1"/>
</dbReference>
<reference evidence="2" key="1">
    <citation type="submission" date="2011-01" db="EMBL/GenBank/DDBJ databases">
        <authorList>
            <person name="Muzny D."/>
            <person name="Qin X."/>
            <person name="Buhay C."/>
            <person name="Dugan-Rocha S."/>
            <person name="Ding Y."/>
            <person name="Chen G."/>
            <person name="Hawes A."/>
            <person name="Holder M."/>
            <person name="Jhangiani S."/>
            <person name="Johnson A."/>
            <person name="Khan Z."/>
            <person name="Li Z."/>
            <person name="Liu W."/>
            <person name="Liu X."/>
            <person name="Perez L."/>
            <person name="Shen H."/>
            <person name="Wang Q."/>
            <person name="Watt J."/>
            <person name="Xi L."/>
            <person name="Xin Y."/>
            <person name="Zhou J."/>
            <person name="Deng J."/>
            <person name="Jiang H."/>
            <person name="Liu Y."/>
            <person name="Qu J."/>
            <person name="Song X.-Z."/>
            <person name="Zhang L."/>
            <person name="Villasana D."/>
            <person name="Johnson A."/>
            <person name="Liu J."/>
            <person name="Liyanage D."/>
            <person name="Lorensuhewa L."/>
            <person name="Robinson T."/>
            <person name="Song A."/>
            <person name="Song B.-B."/>
            <person name="Dinh H."/>
            <person name="Thornton R."/>
            <person name="Coyle M."/>
            <person name="Francisco L."/>
            <person name="Jackson L."/>
            <person name="Javaid M."/>
            <person name="Korchina V."/>
            <person name="Kovar C."/>
            <person name="Mata R."/>
            <person name="Mathew T."/>
            <person name="Ngo R."/>
            <person name="Nguyen L."/>
            <person name="Nguyen N."/>
            <person name="Okwuonu G."/>
            <person name="Ongeri F."/>
            <person name="Pham C."/>
            <person name="Simmons D."/>
            <person name="Wilczek-Boney K."/>
            <person name="Hale W."/>
            <person name="Jakkamsetti A."/>
            <person name="Pham P."/>
            <person name="Ruth R."/>
            <person name="San Lucas F."/>
            <person name="Warren J."/>
            <person name="Zhang J."/>
            <person name="Zhao Z."/>
            <person name="Zhou C."/>
            <person name="Zhu D."/>
            <person name="Lee S."/>
            <person name="Bess C."/>
            <person name="Blankenburg K."/>
            <person name="Forbes L."/>
            <person name="Fu Q."/>
            <person name="Gubbala S."/>
            <person name="Hirani K."/>
            <person name="Jayaseelan J.C."/>
            <person name="Lara F."/>
            <person name="Munidasa M."/>
            <person name="Palculict T."/>
            <person name="Patil S."/>
            <person name="Pu L.-L."/>
            <person name="Saada N."/>
            <person name="Tang L."/>
            <person name="Weissenberger G."/>
            <person name="Zhu Y."/>
            <person name="Hemphill L."/>
            <person name="Shang Y."/>
            <person name="Youmans B."/>
            <person name="Ayvaz T."/>
            <person name="Ross M."/>
            <person name="Santibanez J."/>
            <person name="Aqrawi P."/>
            <person name="Gross S."/>
            <person name="Joshi V."/>
            <person name="Fowler G."/>
            <person name="Nazareth L."/>
            <person name="Reid J."/>
            <person name="Worley K."/>
            <person name="Petrosino J."/>
            <person name="Highlander S."/>
            <person name="Gibbs R."/>
        </authorList>
    </citation>
    <scope>NUCLEOTIDE SEQUENCE [LARGE SCALE GENOMIC DNA]</scope>
    <source>
        <strain evidence="2">ATCC 19414</strain>
    </source>
</reference>
<evidence type="ECO:0000313" key="3">
    <source>
        <dbReference type="Proteomes" id="UP000003028"/>
    </source>
</evidence>
<evidence type="ECO:0000259" key="1">
    <source>
        <dbReference type="SMART" id="SM00849"/>
    </source>
</evidence>
<gene>
    <name evidence="2" type="ORF">HMPREF0357_10792</name>
</gene>